<evidence type="ECO:0000259" key="2">
    <source>
        <dbReference type="Pfam" id="PF17921"/>
    </source>
</evidence>
<dbReference type="InterPro" id="IPR040676">
    <property type="entry name" value="DUF5641"/>
</dbReference>
<dbReference type="InterPro" id="IPR036397">
    <property type="entry name" value="RNaseH_sf"/>
</dbReference>
<dbReference type="Gene3D" id="3.30.420.10">
    <property type="entry name" value="Ribonuclease H-like superfamily/Ribonuclease H"/>
    <property type="match status" value="1"/>
</dbReference>
<feature type="domain" description="Integrase zinc-binding" evidence="2">
    <location>
        <begin position="2"/>
        <end position="53"/>
    </location>
</feature>
<reference evidence="5" key="1">
    <citation type="submission" date="2025-08" db="UniProtKB">
        <authorList>
            <consortium name="RefSeq"/>
        </authorList>
    </citation>
    <scope>IDENTIFICATION</scope>
</reference>
<dbReference type="KEGG" id="bim:105680662"/>
<feature type="region of interest" description="Disordered" evidence="1">
    <location>
        <begin position="344"/>
        <end position="370"/>
    </location>
</feature>
<dbReference type="SUPFAM" id="SSF53098">
    <property type="entry name" value="Ribonuclease H-like"/>
    <property type="match status" value="1"/>
</dbReference>
<proteinExistence type="predicted"/>
<sequence length="414" mass="47847">MTELIIEQEHRNNHHTGTQATLYAVRLRYWPIDRRSQVWRTLRRCVRCCRAKPPPVEYLMGDLPKARITESRPFTNVGIAVHIELVSDLTTDAFLAALRRFISRRGYCTTILTDNGTNFVAANRELQELRTLLQSDDHQDRVRNFLVDRQIQWRFNPPNSPHFGGLWEAAVKAFKRHLTRVVGTELLTFEHLNTLVIEIEAILNSHPLTLISSDPKDPPVLTPGHSLIGDALTSLRERDFRTVPSGRLPSWQRIHQIKRHFWSRWYREYLNELTRRNKWDKGKYNIREGTVAILREDNMPSMQWPLGRVIKVHPGGDGVIRTATVQTATSILDRGVKRLVPLPIHSDPDEAERPHEAKEVPTTHLTPQPEFDRCPLHGGRMLRRLNHLHASPRDRTTTGLRNVISTLNKPKDPP</sequence>
<gene>
    <name evidence="5" type="primary">LOC105680662</name>
</gene>
<dbReference type="Pfam" id="PF17921">
    <property type="entry name" value="Integrase_H2C2"/>
    <property type="match status" value="1"/>
</dbReference>
<evidence type="ECO:0000313" key="5">
    <source>
        <dbReference type="RefSeq" id="XP_012240155.1"/>
    </source>
</evidence>
<dbReference type="AlphaFoldDB" id="A0A6P3USB6"/>
<evidence type="ECO:0000313" key="4">
    <source>
        <dbReference type="Proteomes" id="UP000515180"/>
    </source>
</evidence>
<accession>A0A6P3USB6</accession>
<dbReference type="Pfam" id="PF18701">
    <property type="entry name" value="DUF5641"/>
    <property type="match status" value="1"/>
</dbReference>
<name>A0A6P3USB6_BOMIM</name>
<dbReference type="InterPro" id="IPR041588">
    <property type="entry name" value="Integrase_H2C2"/>
</dbReference>
<feature type="domain" description="DUF5641" evidence="3">
    <location>
        <begin position="250"/>
        <end position="342"/>
    </location>
</feature>
<evidence type="ECO:0000259" key="3">
    <source>
        <dbReference type="Pfam" id="PF18701"/>
    </source>
</evidence>
<keyword evidence="4" id="KW-1185">Reference proteome</keyword>
<dbReference type="PANTHER" id="PTHR47331">
    <property type="entry name" value="PHD-TYPE DOMAIN-CONTAINING PROTEIN"/>
    <property type="match status" value="1"/>
</dbReference>
<dbReference type="InterPro" id="IPR012337">
    <property type="entry name" value="RNaseH-like_sf"/>
</dbReference>
<organism evidence="4 5">
    <name type="scientific">Bombus impatiens</name>
    <name type="common">Bumblebee</name>
    <dbReference type="NCBI Taxonomy" id="132113"/>
    <lineage>
        <taxon>Eukaryota</taxon>
        <taxon>Metazoa</taxon>
        <taxon>Ecdysozoa</taxon>
        <taxon>Arthropoda</taxon>
        <taxon>Hexapoda</taxon>
        <taxon>Insecta</taxon>
        <taxon>Pterygota</taxon>
        <taxon>Neoptera</taxon>
        <taxon>Endopterygota</taxon>
        <taxon>Hymenoptera</taxon>
        <taxon>Apocrita</taxon>
        <taxon>Aculeata</taxon>
        <taxon>Apoidea</taxon>
        <taxon>Anthophila</taxon>
        <taxon>Apidae</taxon>
        <taxon>Bombus</taxon>
        <taxon>Pyrobombus</taxon>
    </lineage>
</organism>
<protein>
    <submittedName>
        <fullName evidence="5">Uncharacterized protein LOC105680662</fullName>
    </submittedName>
</protein>
<dbReference type="OrthoDB" id="6432478at2759"/>
<dbReference type="Proteomes" id="UP000515180">
    <property type="component" value="Unplaced"/>
</dbReference>
<dbReference type="OMA" id="TQPFIHT"/>
<dbReference type="GeneID" id="105680662"/>
<dbReference type="GO" id="GO:0003676">
    <property type="term" value="F:nucleic acid binding"/>
    <property type="evidence" value="ECO:0007669"/>
    <property type="project" value="InterPro"/>
</dbReference>
<feature type="compositionally biased region" description="Basic and acidic residues" evidence="1">
    <location>
        <begin position="346"/>
        <end position="361"/>
    </location>
</feature>
<evidence type="ECO:0000256" key="1">
    <source>
        <dbReference type="SAM" id="MobiDB-lite"/>
    </source>
</evidence>
<dbReference type="RefSeq" id="XP_012240155.1">
    <property type="nucleotide sequence ID" value="XM_012384732.2"/>
</dbReference>
<dbReference type="PANTHER" id="PTHR47331:SF1">
    <property type="entry name" value="GAG-LIKE PROTEIN"/>
    <property type="match status" value="1"/>
</dbReference>